<dbReference type="GO" id="GO:1903394">
    <property type="term" value="P:protein localization to kinetochore involved in kinetochore assembly"/>
    <property type="evidence" value="ECO:0007669"/>
    <property type="project" value="TreeGrafter"/>
</dbReference>
<proteinExistence type="predicted"/>
<evidence type="ECO:0000259" key="2">
    <source>
        <dbReference type="Pfam" id="PF24506"/>
    </source>
</evidence>
<reference evidence="3" key="1">
    <citation type="submission" date="2022-07" db="EMBL/GenBank/DDBJ databases">
        <title>Phylogenomic reconstructions and comparative analyses of Kickxellomycotina fungi.</title>
        <authorList>
            <person name="Reynolds N.K."/>
            <person name="Stajich J.E."/>
            <person name="Barry K."/>
            <person name="Grigoriev I.V."/>
            <person name="Crous P."/>
            <person name="Smith M.E."/>
        </authorList>
    </citation>
    <scope>NUCLEOTIDE SEQUENCE</scope>
    <source>
        <strain evidence="3">NRRL 1566</strain>
    </source>
</reference>
<dbReference type="Pfam" id="PF24506">
    <property type="entry name" value="KNTC1_N"/>
    <property type="match status" value="1"/>
</dbReference>
<evidence type="ECO:0000313" key="4">
    <source>
        <dbReference type="Proteomes" id="UP001139887"/>
    </source>
</evidence>
<gene>
    <name evidence="3" type="ORF">IWW36_004580</name>
</gene>
<accession>A0A9W8I9G3</accession>
<sequence>MNDNKEATNNNSRMHSNSPEDILADSNATKRRKLSNHEFSNEKKRIEHEESDSNKDHTEANGTSAEQLAGEWSLELRPSENRIKEIKCLLTNHDTITINGSGNDAFKLESLLVAARKANSNLDSDRQWCEATVSARHLAITLGNQIYILAAGCQTHEAVINHNQAIRATALSGDSSFVAFGDATGTLFIIHIQTRRAVFSQNIQDTQLTRDNSQTLGISALEFAISDADGLHEELVAVSDSGAAMRFGNIRLRELSRAIAEGDMKLASCIREQVKIEQFQLQAGGCMVHGDNVA</sequence>
<name>A0A9W8I9G3_9FUNG</name>
<comment type="caution">
    <text evidence="3">The sequence shown here is derived from an EMBL/GenBank/DDBJ whole genome shotgun (WGS) entry which is preliminary data.</text>
</comment>
<evidence type="ECO:0000256" key="1">
    <source>
        <dbReference type="SAM" id="MobiDB-lite"/>
    </source>
</evidence>
<organism evidence="3 4">
    <name type="scientific">Coemansia brasiliensis</name>
    <dbReference type="NCBI Taxonomy" id="2650707"/>
    <lineage>
        <taxon>Eukaryota</taxon>
        <taxon>Fungi</taxon>
        <taxon>Fungi incertae sedis</taxon>
        <taxon>Zoopagomycota</taxon>
        <taxon>Kickxellomycotina</taxon>
        <taxon>Kickxellomycetes</taxon>
        <taxon>Kickxellales</taxon>
        <taxon>Kickxellaceae</taxon>
        <taxon>Coemansia</taxon>
    </lineage>
</organism>
<dbReference type="GO" id="GO:0005828">
    <property type="term" value="C:kinetochore microtubule"/>
    <property type="evidence" value="ECO:0007669"/>
    <property type="project" value="TreeGrafter"/>
</dbReference>
<protein>
    <recommendedName>
        <fullName evidence="2">KNTC1 N-terminal domain-containing protein</fullName>
    </recommendedName>
</protein>
<feature type="domain" description="KNTC1 N-terminal" evidence="2">
    <location>
        <begin position="131"/>
        <end position="282"/>
    </location>
</feature>
<dbReference type="GO" id="GO:0000070">
    <property type="term" value="P:mitotic sister chromatid segregation"/>
    <property type="evidence" value="ECO:0007669"/>
    <property type="project" value="TreeGrafter"/>
</dbReference>
<dbReference type="SUPFAM" id="SSF50978">
    <property type="entry name" value="WD40 repeat-like"/>
    <property type="match status" value="1"/>
</dbReference>
<dbReference type="InterPro" id="IPR055402">
    <property type="entry name" value="KNTC1_N"/>
</dbReference>
<dbReference type="GO" id="GO:0005737">
    <property type="term" value="C:cytoplasm"/>
    <property type="evidence" value="ECO:0007669"/>
    <property type="project" value="TreeGrafter"/>
</dbReference>
<evidence type="ECO:0000313" key="3">
    <source>
        <dbReference type="EMBL" id="KAJ2845931.1"/>
    </source>
</evidence>
<dbReference type="GO" id="GO:1990423">
    <property type="term" value="C:RZZ complex"/>
    <property type="evidence" value="ECO:0007669"/>
    <property type="project" value="TreeGrafter"/>
</dbReference>
<dbReference type="Proteomes" id="UP001139887">
    <property type="component" value="Unassembled WGS sequence"/>
</dbReference>
<dbReference type="PANTHER" id="PTHR15688">
    <property type="entry name" value="KINETOCHORE-ASSOCIATED PROTEIN 1"/>
    <property type="match status" value="1"/>
</dbReference>
<dbReference type="InterPro" id="IPR052802">
    <property type="entry name" value="KNTC1"/>
</dbReference>
<feature type="compositionally biased region" description="Basic and acidic residues" evidence="1">
    <location>
        <begin position="35"/>
        <end position="59"/>
    </location>
</feature>
<feature type="region of interest" description="Disordered" evidence="1">
    <location>
        <begin position="1"/>
        <end position="73"/>
    </location>
</feature>
<dbReference type="GO" id="GO:0031267">
    <property type="term" value="F:small GTPase binding"/>
    <property type="evidence" value="ECO:0007669"/>
    <property type="project" value="TreeGrafter"/>
</dbReference>
<dbReference type="InterPro" id="IPR036322">
    <property type="entry name" value="WD40_repeat_dom_sf"/>
</dbReference>
<dbReference type="EMBL" id="JANBUW010000669">
    <property type="protein sequence ID" value="KAJ2845931.1"/>
    <property type="molecule type" value="Genomic_DNA"/>
</dbReference>
<dbReference type="AlphaFoldDB" id="A0A9W8I9G3"/>
<dbReference type="OrthoDB" id="343783at2759"/>
<feature type="non-terminal residue" evidence="3">
    <location>
        <position position="294"/>
    </location>
</feature>
<keyword evidence="4" id="KW-1185">Reference proteome</keyword>
<feature type="compositionally biased region" description="Polar residues" evidence="1">
    <location>
        <begin position="7"/>
        <end position="19"/>
    </location>
</feature>
<dbReference type="PANTHER" id="PTHR15688:SF1">
    <property type="entry name" value="KINETOCHORE-ASSOCIATED PROTEIN 1"/>
    <property type="match status" value="1"/>
</dbReference>
<dbReference type="GO" id="GO:0007094">
    <property type="term" value="P:mitotic spindle assembly checkpoint signaling"/>
    <property type="evidence" value="ECO:0007669"/>
    <property type="project" value="TreeGrafter"/>
</dbReference>